<evidence type="ECO:0000313" key="3">
    <source>
        <dbReference type="Proteomes" id="UP000325440"/>
    </source>
</evidence>
<protein>
    <submittedName>
        <fullName evidence="2">Uncharacterized protein</fullName>
    </submittedName>
</protein>
<proteinExistence type="predicted"/>
<feature type="transmembrane region" description="Helical" evidence="1">
    <location>
        <begin position="152"/>
        <end position="173"/>
    </location>
</feature>
<keyword evidence="1" id="KW-0472">Membrane</keyword>
<accession>A0A5E4M5P3</accession>
<gene>
    <name evidence="2" type="ORF">CINCED_3A007428</name>
</gene>
<evidence type="ECO:0000256" key="1">
    <source>
        <dbReference type="SAM" id="Phobius"/>
    </source>
</evidence>
<organism evidence="2 3">
    <name type="scientific">Cinara cedri</name>
    <dbReference type="NCBI Taxonomy" id="506608"/>
    <lineage>
        <taxon>Eukaryota</taxon>
        <taxon>Metazoa</taxon>
        <taxon>Ecdysozoa</taxon>
        <taxon>Arthropoda</taxon>
        <taxon>Hexapoda</taxon>
        <taxon>Insecta</taxon>
        <taxon>Pterygota</taxon>
        <taxon>Neoptera</taxon>
        <taxon>Paraneoptera</taxon>
        <taxon>Hemiptera</taxon>
        <taxon>Sternorrhyncha</taxon>
        <taxon>Aphidomorpha</taxon>
        <taxon>Aphidoidea</taxon>
        <taxon>Aphididae</taxon>
        <taxon>Lachninae</taxon>
        <taxon>Cinara</taxon>
    </lineage>
</organism>
<dbReference type="Proteomes" id="UP000325440">
    <property type="component" value="Unassembled WGS sequence"/>
</dbReference>
<evidence type="ECO:0000313" key="2">
    <source>
        <dbReference type="EMBL" id="VVC24693.1"/>
    </source>
</evidence>
<dbReference type="AlphaFoldDB" id="A0A5E4M5P3"/>
<dbReference type="EMBL" id="CABPRJ010000004">
    <property type="protein sequence ID" value="VVC24693.1"/>
    <property type="molecule type" value="Genomic_DNA"/>
</dbReference>
<name>A0A5E4M5P3_9HEMI</name>
<sequence length="248" mass="27212">MVCTGPAPISSDFLRCISGPTVGIDETYHVQTAGGKYNRLRKTGLRTIAVSPRFVNNIALRRSARVETVKNKIKKNGRTLFYENLLSSHSRVRDTGRTGANPLATRETRHLVWALSSQFPVGNINPPVVGSRLTPAYGPNGRSTEQSKSTMTIFGTFFFSIIILSNVTFPFVFPSDLRDCTHTQFSNRATALQFAGASVRVPAHTARARVFNAVLTRSCRLAEPFFPGTGELLRYGLVTSGDSIVTRT</sequence>
<keyword evidence="3" id="KW-1185">Reference proteome</keyword>
<reference evidence="2 3" key="1">
    <citation type="submission" date="2019-08" db="EMBL/GenBank/DDBJ databases">
        <authorList>
            <person name="Alioto T."/>
            <person name="Alioto T."/>
            <person name="Gomez Garrido J."/>
        </authorList>
    </citation>
    <scope>NUCLEOTIDE SEQUENCE [LARGE SCALE GENOMIC DNA]</scope>
</reference>
<keyword evidence="1" id="KW-1133">Transmembrane helix</keyword>
<keyword evidence="1" id="KW-0812">Transmembrane</keyword>